<accession>A0A4R5CE49</accession>
<feature type="chain" id="PRO_5020326114" description="Transglutaminase-like domain-containing protein" evidence="1">
    <location>
        <begin position="19"/>
        <end position="390"/>
    </location>
</feature>
<reference evidence="3 4" key="1">
    <citation type="submission" date="2019-03" db="EMBL/GenBank/DDBJ databases">
        <title>Flavobacterium AR-3-4 sp. nov. isolated from arctic soil.</title>
        <authorList>
            <person name="Chaudhary D.K."/>
        </authorList>
    </citation>
    <scope>NUCLEOTIDE SEQUENCE [LARGE SCALE GENOMIC DNA]</scope>
    <source>
        <strain evidence="3 4">AR-3-4</strain>
    </source>
</reference>
<feature type="domain" description="Transglutaminase-like" evidence="2">
    <location>
        <begin position="94"/>
        <end position="156"/>
    </location>
</feature>
<proteinExistence type="predicted"/>
<dbReference type="Proteomes" id="UP000295479">
    <property type="component" value="Unassembled WGS sequence"/>
</dbReference>
<gene>
    <name evidence="3" type="ORF">E0F76_11435</name>
</gene>
<dbReference type="Gene3D" id="3.10.620.30">
    <property type="match status" value="1"/>
</dbReference>
<organism evidence="3 4">
    <name type="scientific">Flavobacterium cellulosilyticum</name>
    <dbReference type="NCBI Taxonomy" id="2541731"/>
    <lineage>
        <taxon>Bacteria</taxon>
        <taxon>Pseudomonadati</taxon>
        <taxon>Bacteroidota</taxon>
        <taxon>Flavobacteriia</taxon>
        <taxon>Flavobacteriales</taxon>
        <taxon>Flavobacteriaceae</taxon>
        <taxon>Flavobacterium</taxon>
    </lineage>
</organism>
<dbReference type="InterPro" id="IPR052557">
    <property type="entry name" value="CAP/Cytokinesis_protein"/>
</dbReference>
<dbReference type="AlphaFoldDB" id="A0A4R5CE49"/>
<comment type="caution">
    <text evidence="3">The sequence shown here is derived from an EMBL/GenBank/DDBJ whole genome shotgun (WGS) entry which is preliminary data.</text>
</comment>
<protein>
    <recommendedName>
        <fullName evidence="2">Transglutaminase-like domain-containing protein</fullName>
    </recommendedName>
</protein>
<sequence length="390" mass="45120">MKNIYLLLLFFISTLSFGQLNTNYAIVDAKMIAIPSNASASTETIANYINTYFKTENDKIRAAFFWTASNISYDVKNMFAQNSDETSQEKITTTLKLRKGVCIHYAEVFNDIANKIGIQSHIIVGYTQQNRIISTLSHAWCAAKIDSKWYVFDPTWGAGFVKNGIFVKKLNNYYFKTEPEKSIASHIPFDYLWQFLNYPITNQEFYDGKIQINKSKPFFNFEKEIEKTLSLSESDKIWESRKRIEKNGVKNQLIQEYLNSRKKEQEVVNHNLNVEKINTITDEYNQAIALFNDFIYYKNNKFKPILADYEINKMIQNPKDNLVNCQNNLDNLAAVGSGNSANLASLRKSIYDALTQVEKQELFVKDYLSKSKIARKSMFSKVTWFGIPLN</sequence>
<keyword evidence="4" id="KW-1185">Reference proteome</keyword>
<dbReference type="InterPro" id="IPR002931">
    <property type="entry name" value="Transglutaminase-like"/>
</dbReference>
<dbReference type="GO" id="GO:0005737">
    <property type="term" value="C:cytoplasm"/>
    <property type="evidence" value="ECO:0007669"/>
    <property type="project" value="TreeGrafter"/>
</dbReference>
<evidence type="ECO:0000256" key="1">
    <source>
        <dbReference type="SAM" id="SignalP"/>
    </source>
</evidence>
<dbReference type="Pfam" id="PF01841">
    <property type="entry name" value="Transglut_core"/>
    <property type="match status" value="1"/>
</dbReference>
<dbReference type="PANTHER" id="PTHR46333:SF2">
    <property type="entry name" value="CYTOKINESIS PROTEIN 3"/>
    <property type="match status" value="1"/>
</dbReference>
<dbReference type="RefSeq" id="WP_132005842.1">
    <property type="nucleotide sequence ID" value="NZ_SMFK01000006.1"/>
</dbReference>
<dbReference type="EMBL" id="SMFK01000006">
    <property type="protein sequence ID" value="TDD96610.1"/>
    <property type="molecule type" value="Genomic_DNA"/>
</dbReference>
<dbReference type="PANTHER" id="PTHR46333">
    <property type="entry name" value="CYTOKINESIS PROTEIN 3"/>
    <property type="match status" value="1"/>
</dbReference>
<dbReference type="SMART" id="SM00460">
    <property type="entry name" value="TGc"/>
    <property type="match status" value="1"/>
</dbReference>
<name>A0A4R5CE49_9FLAO</name>
<dbReference type="InterPro" id="IPR038765">
    <property type="entry name" value="Papain-like_cys_pep_sf"/>
</dbReference>
<evidence type="ECO:0000259" key="2">
    <source>
        <dbReference type="SMART" id="SM00460"/>
    </source>
</evidence>
<feature type="signal peptide" evidence="1">
    <location>
        <begin position="1"/>
        <end position="18"/>
    </location>
</feature>
<evidence type="ECO:0000313" key="3">
    <source>
        <dbReference type="EMBL" id="TDD96610.1"/>
    </source>
</evidence>
<evidence type="ECO:0000313" key="4">
    <source>
        <dbReference type="Proteomes" id="UP000295479"/>
    </source>
</evidence>
<dbReference type="OrthoDB" id="9788327at2"/>
<keyword evidence="1" id="KW-0732">Signal</keyword>
<dbReference type="SUPFAM" id="SSF54001">
    <property type="entry name" value="Cysteine proteinases"/>
    <property type="match status" value="1"/>
</dbReference>